<reference evidence="2" key="1">
    <citation type="submission" date="2022-09" db="EMBL/GenBank/DDBJ databases">
        <title>On Diversity and Genetic Richness: Insights on Aeromonad Phage Diversity through Physicochemical and Molecular Analysis.</title>
        <authorList>
            <person name="Papa D.M."/>
            <person name="Rousseau G."/>
            <person name="Tremblay D."/>
            <person name="Labrie S."/>
            <person name="Gutierrez T.A."/>
            <person name="Ramos J.D."/>
            <person name="Moineau S."/>
        </authorList>
    </citation>
    <scope>NUCLEOTIDE SEQUENCE</scope>
</reference>
<feature type="compositionally biased region" description="Basic and acidic residues" evidence="1">
    <location>
        <begin position="362"/>
        <end position="373"/>
    </location>
</feature>
<evidence type="ECO:0000313" key="2">
    <source>
        <dbReference type="EMBL" id="UYD60483.1"/>
    </source>
</evidence>
<protein>
    <submittedName>
        <fullName evidence="2">Uncharacterized protein</fullName>
    </submittedName>
</protein>
<gene>
    <name evidence="2" type="ORF">NPHMPGLK_00148</name>
</gene>
<proteinExistence type="predicted"/>
<sequence>MSQDIVVYKRFDMKQIITMPFNAVPGKLNSHKGAWAFLWKQIIEEETGHPCEVAVGNYDFSDHDRVYVYHGMEFKGGLNLFGGPDAKSALHISKFLDFKGEIVSLDVDMPLYGEMCRDRIYDKKGEVNPKVPAEWRDADWVAIDQRLQKSSRLAMIDLPREDVVFGDSHSFSAWQPGYKALRHDGQTLRGALKKGIGSFLPVAVRNLTVYLGNIDIRFHFGRQEDPFADIDAKIKELAKQLITLRNQGRITGEIELVTLLPIEDESRAIPGTGQFLKQNFFGTQAERTAWMTHFNEKLFKLTKLPGFKVFAWPEQWYVDTAADPLSFFDKMEKPRSVHLSREFYRWTEPMPVMEKPVKVKKVKEEKAPKADKPPKKKGGATADFLALSNEEVLALADKDVKEKLGNFIKEFNKREWSVRIGQTHRDFVDYQLNGYVHKPEFGYGFCVENKPVPYFHPNRSFHDEIIWLNEHLYFRTDVSFEDKLINSAIVKFYGPSRTLGIITGSADDIPYLVNTGSRYIHFDKMETDPEYKYTLMKNIEVAFSKGQKIWGTTELRTSLQTASRNFARQNPSPIDVRGVICPVNKTVLIAPNLDTSERKMRASDMIHWLHALAYGRAPGQSQGWIDFYKAKPTMSESYWFLNQLRGMGPYYCYHFSSNLCRMPGVGDAGLIEAEFKAEFDRLGVTHGKMDENADFVMAGPGACATLERLWPGVPINAETTTKMLLAIRDNQEDFYEIKEAEDKRYHKEATEMGYFTTFGCEIACCQFNVFTRLSENWQAAVGRANAPISMEVGGKSKICSLDGLFAI</sequence>
<accession>A0AA94YHN3</accession>
<dbReference type="EMBL" id="OP380605">
    <property type="protein sequence ID" value="UYD60483.1"/>
    <property type="molecule type" value="Genomic_DNA"/>
</dbReference>
<evidence type="ECO:0000256" key="1">
    <source>
        <dbReference type="SAM" id="MobiDB-lite"/>
    </source>
</evidence>
<name>A0AA94YHN3_9CAUD</name>
<feature type="region of interest" description="Disordered" evidence="1">
    <location>
        <begin position="361"/>
        <end position="380"/>
    </location>
</feature>
<organism evidence="2">
    <name type="scientific">Aeromonas phage vB_AehM_DM2</name>
    <dbReference type="NCBI Taxonomy" id="2973716"/>
    <lineage>
        <taxon>Viruses</taxon>
        <taxon>Duplodnaviria</taxon>
        <taxon>Heunggongvirae</taxon>
        <taxon>Uroviricota</taxon>
        <taxon>Caudoviricetes</taxon>
        <taxon>Pantevenvirales</taxon>
        <taxon>Straboviridae</taxon>
        <taxon>Biquartavirus</taxon>
    </lineage>
</organism>